<organism evidence="1 2">
    <name type="scientific">Brucella intermedia M86</name>
    <dbReference type="NCBI Taxonomy" id="1234597"/>
    <lineage>
        <taxon>Bacteria</taxon>
        <taxon>Pseudomonadati</taxon>
        <taxon>Pseudomonadota</taxon>
        <taxon>Alphaproteobacteria</taxon>
        <taxon>Hyphomicrobiales</taxon>
        <taxon>Brucellaceae</taxon>
        <taxon>Brucella/Ochrobactrum group</taxon>
        <taxon>Brucella</taxon>
    </lineage>
</organism>
<evidence type="ECO:0000313" key="1">
    <source>
        <dbReference type="EMBL" id="ELT49099.1"/>
    </source>
</evidence>
<dbReference type="EMBL" id="AOGE01000027">
    <property type="protein sequence ID" value="ELT49099.1"/>
    <property type="molecule type" value="Genomic_DNA"/>
</dbReference>
<name>M5JWX5_9HYPH</name>
<protein>
    <submittedName>
        <fullName evidence="1">Uncharacterized protein</fullName>
    </submittedName>
</protein>
<dbReference type="RefSeq" id="WP_006471591.1">
    <property type="nucleotide sequence ID" value="NZ_AOGE01000027.1"/>
</dbReference>
<evidence type="ECO:0000313" key="2">
    <source>
        <dbReference type="Proteomes" id="UP000011971"/>
    </source>
</evidence>
<dbReference type="AlphaFoldDB" id="M5JWX5"/>
<dbReference type="Proteomes" id="UP000011971">
    <property type="component" value="Unassembled WGS sequence"/>
</dbReference>
<reference evidence="1 2" key="1">
    <citation type="journal article" date="2013" name="Gut Pathog.">
        <title>Draft genome of Ochrobactrum intermedium strain M86 isolated from non-ulcer dyspeptic individual from India.</title>
        <authorList>
            <person name="Kulkarni G."/>
            <person name="Dhotre D."/>
            <person name="Dharne M."/>
            <person name="Shetty S."/>
            <person name="Chowdhury S."/>
            <person name="Misra V."/>
            <person name="Misra S."/>
            <person name="Patole M."/>
            <person name="Shouche Y."/>
        </authorList>
    </citation>
    <scope>NUCLEOTIDE SEQUENCE [LARGE SCALE GENOMIC DNA]</scope>
    <source>
        <strain evidence="1 2">M86</strain>
    </source>
</reference>
<sequence>MIVSVSLMTAVVLGTATPGEVVQSAVGNFQCMPIEKINQVSGGTDRITVNNFVMSEKESPLAPGQTELSLSFSVVNRSDKPVFLSGQFVGLGKDNEQTFVLSTPTWGSASPQSTQTIRGAVFVARGTLLSVRHICAEIMGNFER</sequence>
<proteinExistence type="predicted"/>
<comment type="caution">
    <text evidence="1">The sequence shown here is derived from an EMBL/GenBank/DDBJ whole genome shotgun (WGS) entry which is preliminary data.</text>
</comment>
<gene>
    <name evidence="1" type="ORF">D584_11242</name>
</gene>
<accession>M5JWX5</accession>